<comment type="similarity">
    <text evidence="2">Belongs to the PTPS family. QueD subfamily.</text>
</comment>
<dbReference type="InterPro" id="IPR007115">
    <property type="entry name" value="6-PTP_synth/QueD"/>
</dbReference>
<organism evidence="7">
    <name type="scientific">Candidatus Thiothrix putei</name>
    <dbReference type="NCBI Taxonomy" id="3080811"/>
    <lineage>
        <taxon>Bacteria</taxon>
        <taxon>Pseudomonadati</taxon>
        <taxon>Pseudomonadota</taxon>
        <taxon>Gammaproteobacteria</taxon>
        <taxon>Thiotrichales</taxon>
        <taxon>Thiotrichaceae</taxon>
        <taxon>Thiothrix</taxon>
    </lineage>
</organism>
<evidence type="ECO:0000256" key="6">
    <source>
        <dbReference type="ARBA" id="ARBA00048807"/>
    </source>
</evidence>
<sequence length="57" mass="6516">MHGHGFEVILHANQNLQAQDMGVDFDHLAAVWQPLHDQLHHTPAMEYAQSNLRGMTR</sequence>
<evidence type="ECO:0000313" key="7">
    <source>
        <dbReference type="EMBL" id="WGZ95591.1"/>
    </source>
</evidence>
<evidence type="ECO:0000256" key="4">
    <source>
        <dbReference type="ARBA" id="ARBA00018141"/>
    </source>
</evidence>
<gene>
    <name evidence="7" type="ORF">QJT81_06280</name>
</gene>
<dbReference type="EMBL" id="CP124756">
    <property type="protein sequence ID" value="WGZ95591.1"/>
    <property type="molecule type" value="Genomic_DNA"/>
</dbReference>
<evidence type="ECO:0000256" key="5">
    <source>
        <dbReference type="ARBA" id="ARBA00031449"/>
    </source>
</evidence>
<protein>
    <recommendedName>
        <fullName evidence="4">6-carboxy-5,6,7,8-tetrahydropterin synthase</fullName>
        <ecNumber evidence="3">4.1.2.50</ecNumber>
    </recommendedName>
    <alternativeName>
        <fullName evidence="5">Queuosine biosynthesis protein QueD</fullName>
    </alternativeName>
</protein>
<evidence type="ECO:0000256" key="2">
    <source>
        <dbReference type="ARBA" id="ARBA00008900"/>
    </source>
</evidence>
<evidence type="ECO:0000256" key="3">
    <source>
        <dbReference type="ARBA" id="ARBA00012982"/>
    </source>
</evidence>
<comment type="catalytic activity">
    <reaction evidence="6">
        <text>7,8-dihydroneopterin 3'-triphosphate + H2O = 6-carboxy-5,6,7,8-tetrahydropterin + triphosphate + acetaldehyde + 2 H(+)</text>
        <dbReference type="Rhea" id="RHEA:27966"/>
        <dbReference type="ChEBI" id="CHEBI:15343"/>
        <dbReference type="ChEBI" id="CHEBI:15377"/>
        <dbReference type="ChEBI" id="CHEBI:15378"/>
        <dbReference type="ChEBI" id="CHEBI:18036"/>
        <dbReference type="ChEBI" id="CHEBI:58462"/>
        <dbReference type="ChEBI" id="CHEBI:61032"/>
        <dbReference type="EC" id="4.1.2.50"/>
    </reaction>
</comment>
<dbReference type="EC" id="4.1.2.50" evidence="3"/>
<dbReference type="Proteomes" id="UP001301326">
    <property type="component" value="Chromosome"/>
</dbReference>
<accession>A0AA95HJR8</accession>
<dbReference type="SUPFAM" id="SSF55620">
    <property type="entry name" value="Tetrahydrobiopterin biosynthesis enzymes-like"/>
    <property type="match status" value="1"/>
</dbReference>
<reference evidence="7" key="2">
    <citation type="submission" date="2023-04" db="EMBL/GenBank/DDBJ databases">
        <authorList>
            <person name="Beletskiy A.V."/>
            <person name="Mardanov A.V."/>
            <person name="Ravin N.V."/>
        </authorList>
    </citation>
    <scope>NUCLEOTIDE SEQUENCE</scope>
    <source>
        <strain evidence="7">GKL-02</strain>
    </source>
</reference>
<comment type="pathway">
    <text evidence="1">Purine metabolism; 7-cyano-7-deazaguanine biosynthesis.</text>
</comment>
<dbReference type="InterPro" id="IPR038418">
    <property type="entry name" value="6-PTP_synth/QueD_sf"/>
</dbReference>
<dbReference type="Gene3D" id="3.30.479.10">
    <property type="entry name" value="6-pyruvoyl tetrahydropterin synthase/QueD"/>
    <property type="match status" value="1"/>
</dbReference>
<proteinExistence type="inferred from homology"/>
<dbReference type="GO" id="GO:0070497">
    <property type="term" value="F:6-carboxytetrahydropterin synthase activity"/>
    <property type="evidence" value="ECO:0007669"/>
    <property type="project" value="UniProtKB-EC"/>
</dbReference>
<evidence type="ECO:0000256" key="1">
    <source>
        <dbReference type="ARBA" id="ARBA00005061"/>
    </source>
</evidence>
<dbReference type="KEGG" id="tput:QJT81_06280"/>
<reference evidence="7" key="1">
    <citation type="journal article" date="2023" name="Int. J. Mol. Sci.">
        <title>Metagenomics Revealed a New Genus 'Candidatus Thiocaldithrix dubininis' gen. nov., sp. nov. and a New Species 'Candidatus Thiothrix putei' sp. nov. in the Family Thiotrichaceae, Some Members of Which Have Traits of Both Na+- and H+-Motive Energetics.</title>
        <authorList>
            <person name="Ravin N.V."/>
            <person name="Muntyan M.S."/>
            <person name="Smolyakov D.D."/>
            <person name="Rudenko T.S."/>
            <person name="Beletsky A.V."/>
            <person name="Mardanov A.V."/>
            <person name="Grabovich M.Y."/>
        </authorList>
    </citation>
    <scope>NUCLEOTIDE SEQUENCE</scope>
    <source>
        <strain evidence="7">GKL-02</strain>
    </source>
</reference>
<dbReference type="Pfam" id="PF01242">
    <property type="entry name" value="PTPS"/>
    <property type="match status" value="1"/>
</dbReference>
<name>A0AA95HJR8_9GAMM</name>
<dbReference type="AlphaFoldDB" id="A0AA95HJR8"/>